<dbReference type="AlphaFoldDB" id="A0A7R9F257"/>
<dbReference type="PANTHER" id="PTHR15071">
    <property type="entry name" value="MANNOSE-6-PHOSPHATE RECEPTOR FAMILY MEMBER"/>
    <property type="match status" value="1"/>
</dbReference>
<keyword evidence="2" id="KW-0472">Membrane</keyword>
<organism evidence="3">
    <name type="scientific">Timema bartmani</name>
    <dbReference type="NCBI Taxonomy" id="61472"/>
    <lineage>
        <taxon>Eukaryota</taxon>
        <taxon>Metazoa</taxon>
        <taxon>Ecdysozoa</taxon>
        <taxon>Arthropoda</taxon>
        <taxon>Hexapoda</taxon>
        <taxon>Insecta</taxon>
        <taxon>Pterygota</taxon>
        <taxon>Neoptera</taxon>
        <taxon>Polyneoptera</taxon>
        <taxon>Phasmatodea</taxon>
        <taxon>Timematodea</taxon>
        <taxon>Timematoidea</taxon>
        <taxon>Timematidae</taxon>
        <taxon>Timema</taxon>
    </lineage>
</organism>
<keyword evidence="2" id="KW-0812">Transmembrane</keyword>
<keyword evidence="2" id="KW-1133">Transmembrane helix</keyword>
<reference evidence="3" key="1">
    <citation type="submission" date="2020-11" db="EMBL/GenBank/DDBJ databases">
        <authorList>
            <person name="Tran Van P."/>
        </authorList>
    </citation>
    <scope>NUCLEOTIDE SEQUENCE</scope>
</reference>
<gene>
    <name evidence="3" type="ORF">TBIB3V08_LOCUS7977</name>
</gene>
<keyword evidence="1" id="KW-0325">Glycoprotein</keyword>
<dbReference type="InterPro" id="IPR028927">
    <property type="entry name" value="Man-6-P_rcpt"/>
</dbReference>
<sequence>MQHVVHACLNSFTLPALWYYHSFPDTLTLSSREVCPLFVPTGSNTSIWISAAKLLENDNTTTTIPPLTSTPIPVHPHSGLSTGSLLVILFITFSSVYFFGGVLALKLLRGAEGKEMIPNYDFWADVPYLCRDSSSPNERSHFNLEAVSLVYTLSAD</sequence>
<proteinExistence type="predicted"/>
<name>A0A7R9F257_9NEOP</name>
<evidence type="ECO:0000256" key="1">
    <source>
        <dbReference type="ARBA" id="ARBA00023180"/>
    </source>
</evidence>
<feature type="transmembrane region" description="Helical" evidence="2">
    <location>
        <begin position="85"/>
        <end position="108"/>
    </location>
</feature>
<protein>
    <recommendedName>
        <fullName evidence="4">Cation-dependent mannose-6-phosphate receptor</fullName>
    </recommendedName>
</protein>
<dbReference type="GO" id="GO:0005802">
    <property type="term" value="C:trans-Golgi network"/>
    <property type="evidence" value="ECO:0007669"/>
    <property type="project" value="TreeGrafter"/>
</dbReference>
<accession>A0A7R9F257</accession>
<dbReference type="PANTHER" id="PTHR15071:SF0">
    <property type="entry name" value="MANNOSE 6-PHOSPHATE RECEPTOR-LIKE PROTEIN 1"/>
    <property type="match status" value="1"/>
</dbReference>
<dbReference type="EMBL" id="OD567415">
    <property type="protein sequence ID" value="CAD7445627.1"/>
    <property type="molecule type" value="Genomic_DNA"/>
</dbReference>
<dbReference type="Pfam" id="PF02157">
    <property type="entry name" value="Man-6-P_recep"/>
    <property type="match status" value="1"/>
</dbReference>
<evidence type="ECO:0000256" key="2">
    <source>
        <dbReference type="SAM" id="Phobius"/>
    </source>
</evidence>
<evidence type="ECO:0008006" key="4">
    <source>
        <dbReference type="Google" id="ProtNLM"/>
    </source>
</evidence>
<evidence type="ECO:0000313" key="3">
    <source>
        <dbReference type="EMBL" id="CAD7445627.1"/>
    </source>
</evidence>
<dbReference type="GO" id="GO:0000139">
    <property type="term" value="C:Golgi membrane"/>
    <property type="evidence" value="ECO:0007669"/>
    <property type="project" value="UniProtKB-SubCell"/>
</dbReference>